<evidence type="ECO:0000313" key="3">
    <source>
        <dbReference type="EMBL" id="ABD11439.1"/>
    </source>
</evidence>
<evidence type="ECO:0000259" key="2">
    <source>
        <dbReference type="PROSITE" id="PS50975"/>
    </source>
</evidence>
<organism evidence="3 4">
    <name type="scientific">Frankia casuarinae (strain DSM 45818 / CECT 9043 / HFP020203 / CcI3)</name>
    <dbReference type="NCBI Taxonomy" id="106370"/>
    <lineage>
        <taxon>Bacteria</taxon>
        <taxon>Bacillati</taxon>
        <taxon>Actinomycetota</taxon>
        <taxon>Actinomycetes</taxon>
        <taxon>Frankiales</taxon>
        <taxon>Frankiaceae</taxon>
        <taxon>Frankia</taxon>
    </lineage>
</organism>
<protein>
    <recommendedName>
        <fullName evidence="2">ATP-grasp domain-containing protein</fullName>
    </recommendedName>
</protein>
<keyword evidence="1" id="KW-0067">ATP-binding</keyword>
<dbReference type="OrthoDB" id="581833at2"/>
<dbReference type="KEGG" id="fra:Francci3_2066"/>
<proteinExistence type="predicted"/>
<accession>Q2JBA3</accession>
<gene>
    <name evidence="3" type="ordered locus">Francci3_2066</name>
</gene>
<dbReference type="InterPro" id="IPR040754">
    <property type="entry name" value="PreAtp-grasp"/>
</dbReference>
<dbReference type="STRING" id="106370.Francci3_2066"/>
<dbReference type="AlphaFoldDB" id="Q2JBA3"/>
<dbReference type="SUPFAM" id="SSF56059">
    <property type="entry name" value="Glutathione synthetase ATP-binding domain-like"/>
    <property type="match status" value="1"/>
</dbReference>
<evidence type="ECO:0000313" key="4">
    <source>
        <dbReference type="Proteomes" id="UP000001937"/>
    </source>
</evidence>
<dbReference type="Gene3D" id="3.30.470.20">
    <property type="entry name" value="ATP-grasp fold, B domain"/>
    <property type="match status" value="1"/>
</dbReference>
<dbReference type="GO" id="GO:0046872">
    <property type="term" value="F:metal ion binding"/>
    <property type="evidence" value="ECO:0007669"/>
    <property type="project" value="InterPro"/>
</dbReference>
<dbReference type="Pfam" id="PF18105">
    <property type="entry name" value="PGM1_C"/>
    <property type="match status" value="1"/>
</dbReference>
<keyword evidence="4" id="KW-1185">Reference proteome</keyword>
<name>Q2JBA3_FRACC</name>
<keyword evidence="1" id="KW-0547">Nucleotide-binding</keyword>
<dbReference type="eggNOG" id="COG0439">
    <property type="taxonomic scope" value="Bacteria"/>
</dbReference>
<dbReference type="Proteomes" id="UP000001937">
    <property type="component" value="Chromosome"/>
</dbReference>
<reference evidence="3 4" key="1">
    <citation type="journal article" date="2007" name="Genome Res.">
        <title>Genome characteristics of facultatively symbiotic Frankia sp. strains reflect host range and host plant biogeography.</title>
        <authorList>
            <person name="Normand P."/>
            <person name="Lapierre P."/>
            <person name="Tisa L.S."/>
            <person name="Gogarten J.P."/>
            <person name="Alloisio N."/>
            <person name="Bagnarol E."/>
            <person name="Bassi C.A."/>
            <person name="Berry A.M."/>
            <person name="Bickhart D.M."/>
            <person name="Choisne N."/>
            <person name="Couloux A."/>
            <person name="Cournoyer B."/>
            <person name="Cruveiller S."/>
            <person name="Daubin V."/>
            <person name="Demange N."/>
            <person name="Francino M.P."/>
            <person name="Goltsman E."/>
            <person name="Huang Y."/>
            <person name="Kopp O.R."/>
            <person name="Labarre L."/>
            <person name="Lapidus A."/>
            <person name="Lavire C."/>
            <person name="Marechal J."/>
            <person name="Martinez M."/>
            <person name="Mastronunzio J.E."/>
            <person name="Mullin B.C."/>
            <person name="Niemann J."/>
            <person name="Pujic P."/>
            <person name="Rawnsley T."/>
            <person name="Rouy Z."/>
            <person name="Schenowitz C."/>
            <person name="Sellstedt A."/>
            <person name="Tavares F."/>
            <person name="Tomkins J.P."/>
            <person name="Vallenet D."/>
            <person name="Valverde C."/>
            <person name="Wall L.G."/>
            <person name="Wang Y."/>
            <person name="Medigue C."/>
            <person name="Benson D.R."/>
        </authorList>
    </citation>
    <scope>NUCLEOTIDE SEQUENCE [LARGE SCALE GENOMIC DNA]</scope>
    <source>
        <strain evidence="4">DSM 45818 / CECT 9043 / CcI3</strain>
    </source>
</reference>
<dbReference type="GO" id="GO:0005524">
    <property type="term" value="F:ATP binding"/>
    <property type="evidence" value="ECO:0007669"/>
    <property type="project" value="UniProtKB-UniRule"/>
</dbReference>
<feature type="domain" description="ATP-grasp" evidence="2">
    <location>
        <begin position="155"/>
        <end position="372"/>
    </location>
</feature>
<dbReference type="PROSITE" id="PS50975">
    <property type="entry name" value="ATP_GRASP"/>
    <property type="match status" value="1"/>
</dbReference>
<dbReference type="InterPro" id="IPR011761">
    <property type="entry name" value="ATP-grasp"/>
</dbReference>
<sequence length="445" mass="48147">MSTLLIGNSYNDSLVADLASFREADRQVAGNISLRMIWLAEPGDILVLPQPPRPEFVRYALTLRGLDVDSVLIMVPPAGRLGSDVLTGDRLLDGGFLAELRALVTKRNVDHACPYVFDATTAHLIRELGLHRSMPGFGFYEAGGADLVNSKSVFRAMAGGLGLPVTTGIVATSRAKAQEFAADLVAANRCVIVKQDFHAGGYGNEIISPRPDVQPLGAPSLRVLDSQDAVRRHFDSAWSRYSVDGRHKVIVEDYVPDSMPLGAEVRITAEGSRLHHIGEMRMAPVFDGVVIPGAVLSEKNRAEFNDIVLRVCDSIRALGYVGLANIDGILTPDGDLLLTEMNGRLGGTTHLHWIADALVGHDYQTECVLMTRNHWHVSSFDDAVARLRTSGLLFEPDARAGVLIGCEHIQQSGVVEYCIVAKDVDAAEEIETSLLRLPGGSLDTP</sequence>
<evidence type="ECO:0000256" key="1">
    <source>
        <dbReference type="PROSITE-ProRule" id="PRU00409"/>
    </source>
</evidence>
<dbReference type="HOGENOM" id="CLU_048272_0_0_11"/>
<dbReference type="Pfam" id="PF18604">
    <property type="entry name" value="PreAtp-grasp"/>
    <property type="match status" value="1"/>
</dbReference>
<dbReference type="RefSeq" id="WP_011436492.1">
    <property type="nucleotide sequence ID" value="NC_007777.1"/>
</dbReference>
<dbReference type="InterPro" id="IPR041356">
    <property type="entry name" value="PGM1_C"/>
</dbReference>
<dbReference type="EMBL" id="CP000249">
    <property type="protein sequence ID" value="ABD11439.1"/>
    <property type="molecule type" value="Genomic_DNA"/>
</dbReference>